<dbReference type="CDD" id="cd00408">
    <property type="entry name" value="DHDPS-like"/>
    <property type="match status" value="1"/>
</dbReference>
<keyword evidence="9" id="KW-0119">Carbohydrate metabolism</keyword>
<comment type="catalytic activity">
    <reaction evidence="10">
        <text>aceneuramate = aldehydo-N-acetyl-D-mannosamine + pyruvate</text>
        <dbReference type="Rhea" id="RHEA:23296"/>
        <dbReference type="ChEBI" id="CHEBI:15361"/>
        <dbReference type="ChEBI" id="CHEBI:17122"/>
        <dbReference type="ChEBI" id="CHEBI:173083"/>
        <dbReference type="EC" id="4.1.3.3"/>
    </reaction>
</comment>
<organism evidence="14 15">
    <name type="scientific">Pseudolycoriella hygida</name>
    <dbReference type="NCBI Taxonomy" id="35572"/>
    <lineage>
        <taxon>Eukaryota</taxon>
        <taxon>Metazoa</taxon>
        <taxon>Ecdysozoa</taxon>
        <taxon>Arthropoda</taxon>
        <taxon>Hexapoda</taxon>
        <taxon>Insecta</taxon>
        <taxon>Pterygota</taxon>
        <taxon>Neoptera</taxon>
        <taxon>Endopterygota</taxon>
        <taxon>Diptera</taxon>
        <taxon>Nematocera</taxon>
        <taxon>Sciaroidea</taxon>
        <taxon>Sciaridae</taxon>
        <taxon>Pseudolycoriella</taxon>
    </lineage>
</organism>
<name>A0A9Q0MP90_9DIPT</name>
<dbReference type="PANTHER" id="PTHR12128">
    <property type="entry name" value="DIHYDRODIPICOLINATE SYNTHASE"/>
    <property type="match status" value="1"/>
</dbReference>
<dbReference type="InterPro" id="IPR020624">
    <property type="entry name" value="Schiff_base-form_aldolases_CS"/>
</dbReference>
<dbReference type="Pfam" id="PF00701">
    <property type="entry name" value="DHDPS"/>
    <property type="match status" value="1"/>
</dbReference>
<gene>
    <name evidence="14" type="primary">npl-a_0</name>
    <name evidence="14" type="ORF">Bhyg_14063</name>
</gene>
<evidence type="ECO:0000256" key="7">
    <source>
        <dbReference type="ARBA" id="ARBA00023239"/>
    </source>
</evidence>
<evidence type="ECO:0000256" key="1">
    <source>
        <dbReference type="ARBA" id="ARBA00004496"/>
    </source>
</evidence>
<comment type="caution">
    <text evidence="14">The sequence shown here is derived from an EMBL/GenBank/DDBJ whole genome shotgun (WGS) entry which is preliminary data.</text>
</comment>
<comment type="subcellular location">
    <subcellularLocation>
        <location evidence="1">Cytoplasm</location>
    </subcellularLocation>
</comment>
<dbReference type="SUPFAM" id="SSF51569">
    <property type="entry name" value="Aldolase"/>
    <property type="match status" value="1"/>
</dbReference>
<evidence type="ECO:0000256" key="2">
    <source>
        <dbReference type="ARBA" id="ARBA00004878"/>
    </source>
</evidence>
<protein>
    <recommendedName>
        <fullName evidence="5">N-acetylneuraminate lyase</fullName>
        <ecNumber evidence="5">4.1.3.3</ecNumber>
    </recommendedName>
</protein>
<evidence type="ECO:0000313" key="15">
    <source>
        <dbReference type="Proteomes" id="UP001151699"/>
    </source>
</evidence>
<dbReference type="InterPro" id="IPR002220">
    <property type="entry name" value="DapA-like"/>
</dbReference>
<evidence type="ECO:0000256" key="11">
    <source>
        <dbReference type="PIRNR" id="PIRNR001365"/>
    </source>
</evidence>
<keyword evidence="7 11" id="KW-0456">Lyase</keyword>
<keyword evidence="6" id="KW-0963">Cytoplasm</keyword>
<evidence type="ECO:0000256" key="9">
    <source>
        <dbReference type="ARBA" id="ARBA00023277"/>
    </source>
</evidence>
<dbReference type="PROSITE" id="PS00665">
    <property type="entry name" value="DHDPS_1"/>
    <property type="match status" value="1"/>
</dbReference>
<dbReference type="PRINTS" id="PR00146">
    <property type="entry name" value="DHPICSNTHASE"/>
</dbReference>
<evidence type="ECO:0000256" key="8">
    <source>
        <dbReference type="ARBA" id="ARBA00023270"/>
    </source>
</evidence>
<dbReference type="AlphaFoldDB" id="A0A9Q0MP90"/>
<proteinExistence type="inferred from homology"/>
<sequence>MAMKRVKFNYSGLMCPVFSAFANDSKRTIRFDVIDKYANWLKQKGVNGVLVNGTTGEGVCQRTDERMRSLEEWLKSCRKYDLKCMVHIGGTSIANVYDLAEHAEKSGADAVLCLPELFFKPTCEEDLVDYLKKVAEHCPTRPLFYYHFPAFSKVNLWMPRLCDLAEKEIPTFGGIKFSNSDLNEGSACLKEGRKVFLGSNTVFCGALALGFDSAILVSLNVFPELAQQIYAAVQENRWKDAQEAQEKLTARFNACGTALRSEFNRINSDFDCGPSRKPLLNLNKK</sequence>
<feature type="binding site" evidence="13">
    <location>
        <position position="55"/>
    </location>
    <ligand>
        <name>pyruvate</name>
        <dbReference type="ChEBI" id="CHEBI:15361"/>
    </ligand>
</feature>
<keyword evidence="8" id="KW-0704">Schiff base</keyword>
<evidence type="ECO:0000256" key="6">
    <source>
        <dbReference type="ARBA" id="ARBA00022490"/>
    </source>
</evidence>
<evidence type="ECO:0000313" key="14">
    <source>
        <dbReference type="EMBL" id="KAJ6635477.1"/>
    </source>
</evidence>
<accession>A0A9Q0MP90</accession>
<dbReference type="EMBL" id="WJQU01000004">
    <property type="protein sequence ID" value="KAJ6635477.1"/>
    <property type="molecule type" value="Genomic_DNA"/>
</dbReference>
<comment type="subunit">
    <text evidence="4">Homotetramer.</text>
</comment>
<feature type="binding site" evidence="13">
    <location>
        <position position="215"/>
    </location>
    <ligand>
        <name>pyruvate</name>
        <dbReference type="ChEBI" id="CHEBI:15361"/>
    </ligand>
</feature>
<evidence type="ECO:0000256" key="10">
    <source>
        <dbReference type="ARBA" id="ARBA00044906"/>
    </source>
</evidence>
<dbReference type="OrthoDB" id="191315at2759"/>
<dbReference type="GO" id="GO:0008747">
    <property type="term" value="F:N-acetylneuraminate lyase activity"/>
    <property type="evidence" value="ECO:0007669"/>
    <property type="project" value="UniProtKB-EC"/>
</dbReference>
<dbReference type="EC" id="4.1.3.3" evidence="5"/>
<feature type="active site" description="Proton donor/acceptor" evidence="12">
    <location>
        <position position="146"/>
    </location>
</feature>
<dbReference type="InterPro" id="IPR013785">
    <property type="entry name" value="Aldolase_TIM"/>
</dbReference>
<keyword evidence="15" id="KW-1185">Reference proteome</keyword>
<feature type="active site" description="Schiff-base intermediate with substrate" evidence="12">
    <location>
        <position position="176"/>
    </location>
</feature>
<evidence type="ECO:0000256" key="12">
    <source>
        <dbReference type="PIRSR" id="PIRSR001365-1"/>
    </source>
</evidence>
<evidence type="ECO:0000256" key="3">
    <source>
        <dbReference type="ARBA" id="ARBA00006324"/>
    </source>
</evidence>
<evidence type="ECO:0000256" key="13">
    <source>
        <dbReference type="PIRSR" id="PIRSR001365-2"/>
    </source>
</evidence>
<evidence type="ECO:0000256" key="5">
    <source>
        <dbReference type="ARBA" id="ARBA00012911"/>
    </source>
</evidence>
<evidence type="ECO:0000256" key="4">
    <source>
        <dbReference type="ARBA" id="ARBA00011881"/>
    </source>
</evidence>
<dbReference type="SMART" id="SM01130">
    <property type="entry name" value="DHDPS"/>
    <property type="match status" value="1"/>
</dbReference>
<dbReference type="Gene3D" id="3.20.20.70">
    <property type="entry name" value="Aldolase class I"/>
    <property type="match status" value="1"/>
</dbReference>
<reference evidence="14" key="1">
    <citation type="submission" date="2022-07" db="EMBL/GenBank/DDBJ databases">
        <authorList>
            <person name="Trinca V."/>
            <person name="Uliana J.V.C."/>
            <person name="Torres T.T."/>
            <person name="Ward R.J."/>
            <person name="Monesi N."/>
        </authorList>
    </citation>
    <scope>NUCLEOTIDE SEQUENCE</scope>
    <source>
        <strain evidence="14">HSMRA1968</strain>
        <tissue evidence="14">Whole embryos</tissue>
    </source>
</reference>
<dbReference type="GO" id="GO:0005737">
    <property type="term" value="C:cytoplasm"/>
    <property type="evidence" value="ECO:0007669"/>
    <property type="project" value="UniProtKB-SubCell"/>
</dbReference>
<dbReference type="Proteomes" id="UP001151699">
    <property type="component" value="Chromosome C"/>
</dbReference>
<comment type="pathway">
    <text evidence="2">Amino-sugar metabolism; N-acetylneuraminate degradation.</text>
</comment>
<dbReference type="PIRSF" id="PIRSF001365">
    <property type="entry name" value="DHDPS"/>
    <property type="match status" value="1"/>
</dbReference>
<comment type="similarity">
    <text evidence="3">Belongs to the DapA family. NanA subfamily.</text>
</comment>
<dbReference type="PANTHER" id="PTHR12128:SF21">
    <property type="entry name" value="N-ACETYLNEURAMINATE LYASE"/>
    <property type="match status" value="1"/>
</dbReference>